<feature type="transmembrane region" description="Helical" evidence="12">
    <location>
        <begin position="154"/>
        <end position="174"/>
    </location>
</feature>
<reference evidence="14 15" key="1">
    <citation type="submission" date="2020-10" db="EMBL/GenBank/DDBJ databases">
        <title>Complete genome sequence of Paludibaculum fermentans P105T, a facultatively anaerobic acidobacterium capable of dissimilatory Fe(III) reduction.</title>
        <authorList>
            <person name="Dedysh S.N."/>
            <person name="Beletsky A.V."/>
            <person name="Kulichevskaya I.S."/>
            <person name="Mardanov A.V."/>
            <person name="Ravin N.V."/>
        </authorList>
    </citation>
    <scope>NUCLEOTIDE SEQUENCE [LARGE SCALE GENOMIC DNA]</scope>
    <source>
        <strain evidence="14 15">P105</strain>
    </source>
</reference>
<accession>A0A7S7SMA9</accession>
<keyword evidence="7" id="KW-0560">Oxidoreductase</keyword>
<proteinExistence type="inferred from homology"/>
<evidence type="ECO:0000313" key="14">
    <source>
        <dbReference type="EMBL" id="QOY88900.1"/>
    </source>
</evidence>
<dbReference type="GO" id="GO:0016020">
    <property type="term" value="C:membrane"/>
    <property type="evidence" value="ECO:0007669"/>
    <property type="project" value="UniProtKB-SubCell"/>
</dbReference>
<dbReference type="GO" id="GO:0016717">
    <property type="term" value="F:oxidoreductase activity, acting on paired donors, with oxidation of a pair of donors resulting in the reduction of molecular oxygen to two molecules of water"/>
    <property type="evidence" value="ECO:0007669"/>
    <property type="project" value="InterPro"/>
</dbReference>
<evidence type="ECO:0000256" key="7">
    <source>
        <dbReference type="ARBA" id="ARBA00023002"/>
    </source>
</evidence>
<dbReference type="CDD" id="cd03505">
    <property type="entry name" value="Delta9-FADS-like"/>
    <property type="match status" value="1"/>
</dbReference>
<dbReference type="Proteomes" id="UP000593892">
    <property type="component" value="Chromosome"/>
</dbReference>
<keyword evidence="3" id="KW-0444">Lipid biosynthesis</keyword>
<keyword evidence="4 12" id="KW-0812">Transmembrane</keyword>
<organism evidence="14 15">
    <name type="scientific">Paludibaculum fermentans</name>
    <dbReference type="NCBI Taxonomy" id="1473598"/>
    <lineage>
        <taxon>Bacteria</taxon>
        <taxon>Pseudomonadati</taxon>
        <taxon>Acidobacteriota</taxon>
        <taxon>Terriglobia</taxon>
        <taxon>Bryobacterales</taxon>
        <taxon>Bryobacteraceae</taxon>
        <taxon>Paludibaculum</taxon>
    </lineage>
</organism>
<evidence type="ECO:0000256" key="8">
    <source>
        <dbReference type="ARBA" id="ARBA00023004"/>
    </source>
</evidence>
<name>A0A7S7SMA9_PALFE</name>
<feature type="domain" description="Fatty acid desaturase" evidence="13">
    <location>
        <begin position="35"/>
        <end position="242"/>
    </location>
</feature>
<comment type="similarity">
    <text evidence="2">Belongs to the fatty acid desaturase type 2 family.</text>
</comment>
<evidence type="ECO:0000256" key="10">
    <source>
        <dbReference type="ARBA" id="ARBA00023136"/>
    </source>
</evidence>
<evidence type="ECO:0000256" key="6">
    <source>
        <dbReference type="ARBA" id="ARBA00022989"/>
    </source>
</evidence>
<gene>
    <name evidence="14" type="ORF">IRI77_02760</name>
</gene>
<evidence type="ECO:0000256" key="5">
    <source>
        <dbReference type="ARBA" id="ARBA00022832"/>
    </source>
</evidence>
<dbReference type="RefSeq" id="WP_194450563.1">
    <property type="nucleotide sequence ID" value="NZ_CP063849.1"/>
</dbReference>
<evidence type="ECO:0000256" key="1">
    <source>
        <dbReference type="ARBA" id="ARBA00004141"/>
    </source>
</evidence>
<evidence type="ECO:0000256" key="11">
    <source>
        <dbReference type="ARBA" id="ARBA00023160"/>
    </source>
</evidence>
<protein>
    <submittedName>
        <fullName evidence="14">Fatty acid desaturase</fullName>
    </submittedName>
</protein>
<feature type="transmembrane region" description="Helical" evidence="12">
    <location>
        <begin position="12"/>
        <end position="29"/>
    </location>
</feature>
<evidence type="ECO:0000256" key="3">
    <source>
        <dbReference type="ARBA" id="ARBA00022516"/>
    </source>
</evidence>
<evidence type="ECO:0000256" key="9">
    <source>
        <dbReference type="ARBA" id="ARBA00023098"/>
    </source>
</evidence>
<keyword evidence="8" id="KW-0408">Iron</keyword>
<keyword evidence="15" id="KW-1185">Reference proteome</keyword>
<keyword evidence="9" id="KW-0443">Lipid metabolism</keyword>
<keyword evidence="10 12" id="KW-0472">Membrane</keyword>
<dbReference type="PANTHER" id="PTHR11351:SF31">
    <property type="entry name" value="DESATURASE 1, ISOFORM A-RELATED"/>
    <property type="match status" value="1"/>
</dbReference>
<dbReference type="PANTHER" id="PTHR11351">
    <property type="entry name" value="ACYL-COA DESATURASE"/>
    <property type="match status" value="1"/>
</dbReference>
<dbReference type="AlphaFoldDB" id="A0A7S7SMA9"/>
<evidence type="ECO:0000256" key="2">
    <source>
        <dbReference type="ARBA" id="ARBA00008749"/>
    </source>
</evidence>
<keyword evidence="11" id="KW-0275">Fatty acid biosynthesis</keyword>
<evidence type="ECO:0000259" key="13">
    <source>
        <dbReference type="Pfam" id="PF00487"/>
    </source>
</evidence>
<dbReference type="InterPro" id="IPR005804">
    <property type="entry name" value="FA_desaturase_dom"/>
</dbReference>
<dbReference type="GO" id="GO:0006633">
    <property type="term" value="P:fatty acid biosynthetic process"/>
    <property type="evidence" value="ECO:0007669"/>
    <property type="project" value="UniProtKB-KW"/>
</dbReference>
<keyword evidence="5" id="KW-0276">Fatty acid metabolism</keyword>
<dbReference type="KEGG" id="pfer:IRI77_02760"/>
<evidence type="ECO:0000313" key="15">
    <source>
        <dbReference type="Proteomes" id="UP000593892"/>
    </source>
</evidence>
<keyword evidence="6 12" id="KW-1133">Transmembrane helix</keyword>
<sequence length="274" mass="32053">MAGTLRNYQFGVVFLFFLIHAGALAVWLVPFHTSLLWWLAATYSIRMFGVTAWYHRYFSHRSYKLGRFSQFLMALLAETSGQKGVLWWAAHHRQHHRYGDEEQDVHSPWQRGVWWSHVGWVLSNEHDAYDPKLIADFARFPELRWLDRYHWAPPLLFAAAVFFMGGPAVFVWGYLVSTVLLYHGTFSINSLGHLFGSRRFHTPDQSRNNWVLALLTFGEGWHNNHHFSMASCRQGFRWWEIDITYGVLKLLSLVGIAKNLRPFRATGQEQRRAA</sequence>
<dbReference type="PRINTS" id="PR00075">
    <property type="entry name" value="FACDDSATRASE"/>
</dbReference>
<evidence type="ECO:0000256" key="4">
    <source>
        <dbReference type="ARBA" id="ARBA00022692"/>
    </source>
</evidence>
<dbReference type="EMBL" id="CP063849">
    <property type="protein sequence ID" value="QOY88900.1"/>
    <property type="molecule type" value="Genomic_DNA"/>
</dbReference>
<comment type="subcellular location">
    <subcellularLocation>
        <location evidence="1">Membrane</location>
        <topology evidence="1">Multi-pass membrane protein</topology>
    </subcellularLocation>
</comment>
<dbReference type="InterPro" id="IPR015876">
    <property type="entry name" value="Acyl-CoA_DS"/>
</dbReference>
<dbReference type="Pfam" id="PF00487">
    <property type="entry name" value="FA_desaturase"/>
    <property type="match status" value="1"/>
</dbReference>
<feature type="transmembrane region" description="Helical" evidence="12">
    <location>
        <begin position="35"/>
        <end position="54"/>
    </location>
</feature>
<evidence type="ECO:0000256" key="12">
    <source>
        <dbReference type="SAM" id="Phobius"/>
    </source>
</evidence>